<sequence>MRFLWIFGWLLCLVGYAQAQQIAPRRILVFTKTAGYHHASIPDGVKAIQQLAAQHQVEVDTTADAGMFRMPELKRYAAIVFLNTTGDVLDSLQQQAFQQYIRQGGGYLGIHAAADCEYDWPWYGRLVGAYFKSHPAVQKARLWIQLDPRFPELEALPHPWIRRDEWYNWRMPPAQSQVHILVTLDESSYTGGENGDYHPVVWYHDFDGGRAFYMEFGHTSESYTEPAFLQLLWAGLQYAMGEK</sequence>
<dbReference type="OrthoDB" id="9816308at2"/>
<dbReference type="Proteomes" id="UP000199537">
    <property type="component" value="Unassembled WGS sequence"/>
</dbReference>
<evidence type="ECO:0000259" key="1">
    <source>
        <dbReference type="Pfam" id="PF06283"/>
    </source>
</evidence>
<proteinExistence type="predicted"/>
<dbReference type="Gene3D" id="3.40.50.880">
    <property type="match status" value="1"/>
</dbReference>
<protein>
    <recommendedName>
        <fullName evidence="1">ThuA-like domain-containing protein</fullName>
    </recommendedName>
</protein>
<dbReference type="InterPro" id="IPR029062">
    <property type="entry name" value="Class_I_gatase-like"/>
</dbReference>
<feature type="domain" description="ThuA-like" evidence="1">
    <location>
        <begin position="26"/>
        <end position="239"/>
    </location>
</feature>
<evidence type="ECO:0000313" key="3">
    <source>
        <dbReference type="Proteomes" id="UP000199537"/>
    </source>
</evidence>
<evidence type="ECO:0000313" key="2">
    <source>
        <dbReference type="EMBL" id="SFV35974.1"/>
    </source>
</evidence>
<dbReference type="PANTHER" id="PTHR40469:SF2">
    <property type="entry name" value="GALACTOSE-BINDING DOMAIN-LIKE SUPERFAMILY PROTEIN"/>
    <property type="match status" value="1"/>
</dbReference>
<dbReference type="RefSeq" id="WP_092460744.1">
    <property type="nucleotide sequence ID" value="NZ_FPCJ01000001.1"/>
</dbReference>
<dbReference type="EMBL" id="FPCJ01000001">
    <property type="protein sequence ID" value="SFV35974.1"/>
    <property type="molecule type" value="Genomic_DNA"/>
</dbReference>
<dbReference type="AlphaFoldDB" id="A0A1I7NMU1"/>
<gene>
    <name evidence="2" type="ORF">SAMN05660895_2373</name>
</gene>
<keyword evidence="3" id="KW-1185">Reference proteome</keyword>
<dbReference type="InterPro" id="IPR029010">
    <property type="entry name" value="ThuA-like"/>
</dbReference>
<reference evidence="3" key="1">
    <citation type="submission" date="2016-10" db="EMBL/GenBank/DDBJ databases">
        <authorList>
            <person name="Varghese N."/>
            <person name="Submissions S."/>
        </authorList>
    </citation>
    <scope>NUCLEOTIDE SEQUENCE [LARGE SCALE GENOMIC DNA]</scope>
    <source>
        <strain evidence="3">DSM 14807</strain>
    </source>
</reference>
<dbReference type="PANTHER" id="PTHR40469">
    <property type="entry name" value="SECRETED GLYCOSYL HYDROLASE"/>
    <property type="match status" value="1"/>
</dbReference>
<dbReference type="Pfam" id="PF06283">
    <property type="entry name" value="ThuA"/>
    <property type="match status" value="1"/>
</dbReference>
<name>A0A1I7NMU1_9BACT</name>
<accession>A0A1I7NMU1</accession>
<dbReference type="STRING" id="1393122.SAMN05660895_2373"/>
<dbReference type="SUPFAM" id="SSF52317">
    <property type="entry name" value="Class I glutamine amidotransferase-like"/>
    <property type="match status" value="1"/>
</dbReference>
<organism evidence="2 3">
    <name type="scientific">Thermoflavifilum thermophilum</name>
    <dbReference type="NCBI Taxonomy" id="1393122"/>
    <lineage>
        <taxon>Bacteria</taxon>
        <taxon>Pseudomonadati</taxon>
        <taxon>Bacteroidota</taxon>
        <taxon>Chitinophagia</taxon>
        <taxon>Chitinophagales</taxon>
        <taxon>Chitinophagaceae</taxon>
        <taxon>Thermoflavifilum</taxon>
    </lineage>
</organism>